<accession>A0A450ZWT0</accession>
<evidence type="ECO:0000313" key="3">
    <source>
        <dbReference type="EMBL" id="VFK68308.1"/>
    </source>
</evidence>
<evidence type="ECO:0000313" key="2">
    <source>
        <dbReference type="EMBL" id="VFK58196.1"/>
    </source>
</evidence>
<protein>
    <submittedName>
        <fullName evidence="2">Uncharacterized protein</fullName>
    </submittedName>
</protein>
<evidence type="ECO:0000256" key="1">
    <source>
        <dbReference type="SAM" id="MobiDB-lite"/>
    </source>
</evidence>
<dbReference type="EMBL" id="CAADFZ010000002">
    <property type="protein sequence ID" value="VFK58196.1"/>
    <property type="molecule type" value="Genomic_DNA"/>
</dbReference>
<proteinExistence type="predicted"/>
<dbReference type="EMBL" id="CAADGD010000001">
    <property type="protein sequence ID" value="VFK68308.1"/>
    <property type="molecule type" value="Genomic_DNA"/>
</dbReference>
<feature type="region of interest" description="Disordered" evidence="1">
    <location>
        <begin position="43"/>
        <end position="90"/>
    </location>
</feature>
<gene>
    <name evidence="2" type="ORF">BECKUNK1418G_GA0071005_100242</name>
    <name evidence="3" type="ORF">BECKUNK1418H_GA0071006_100142</name>
</gene>
<feature type="compositionally biased region" description="Basic and acidic residues" evidence="1">
    <location>
        <begin position="44"/>
        <end position="66"/>
    </location>
</feature>
<dbReference type="AlphaFoldDB" id="A0A450ZWT0"/>
<reference evidence="2" key="1">
    <citation type="submission" date="2019-02" db="EMBL/GenBank/DDBJ databases">
        <authorList>
            <person name="Gruber-Vodicka R. H."/>
            <person name="Seah K. B. B."/>
        </authorList>
    </citation>
    <scope>NUCLEOTIDE SEQUENCE</scope>
    <source>
        <strain evidence="3">BECK_BY19</strain>
        <strain evidence="2">BECK_BY8</strain>
    </source>
</reference>
<name>A0A450ZWT0_9GAMM</name>
<sequence>MKYEIISPFKWKGKIHKPKDGTIELPDGNEDVKILCESGSLVAVDKDPKEDGTPPVKEDDDKKFEEVTGVSDDDEAPVKAGNIQIRKPKT</sequence>
<organism evidence="2">
    <name type="scientific">Candidatus Kentrum sp. UNK</name>
    <dbReference type="NCBI Taxonomy" id="2126344"/>
    <lineage>
        <taxon>Bacteria</taxon>
        <taxon>Pseudomonadati</taxon>
        <taxon>Pseudomonadota</taxon>
        <taxon>Gammaproteobacteria</taxon>
        <taxon>Candidatus Kentrum</taxon>
    </lineage>
</organism>